<dbReference type="Pfam" id="PF13241">
    <property type="entry name" value="NAD_binding_7"/>
    <property type="match status" value="1"/>
</dbReference>
<dbReference type="GO" id="GO:0019354">
    <property type="term" value="P:siroheme biosynthetic process"/>
    <property type="evidence" value="ECO:0007669"/>
    <property type="project" value="UniProtKB-UniPathway"/>
</dbReference>
<dbReference type="UniPathway" id="UPA00262">
    <property type="reaction ID" value="UER00222"/>
</dbReference>
<dbReference type="STRING" id="1064592.G0VIY2"/>
<gene>
    <name evidence="8" type="primary">NCAS0H01490</name>
    <name evidence="8" type="ordered locus">NCAS_0H01490</name>
</gene>
<dbReference type="GO" id="GO:0004325">
    <property type="term" value="F:ferrochelatase activity"/>
    <property type="evidence" value="ECO:0007669"/>
    <property type="project" value="EnsemblFungi"/>
</dbReference>
<dbReference type="PANTHER" id="PTHR35330:SF1">
    <property type="entry name" value="SIROHEME BIOSYNTHESIS PROTEIN MET8"/>
    <property type="match status" value="1"/>
</dbReference>
<dbReference type="AlphaFoldDB" id="G0VIY2"/>
<dbReference type="FunCoup" id="G0VIY2">
    <property type="interactions" value="125"/>
</dbReference>
<keyword evidence="4" id="KW-0520">NAD</keyword>
<keyword evidence="3" id="KW-0560">Oxidoreductase</keyword>
<dbReference type="EC" id="1.3.1.76" evidence="2"/>
<proteinExistence type="predicted"/>
<dbReference type="InterPro" id="IPR028281">
    <property type="entry name" value="Sirohaem_synthase_central"/>
</dbReference>
<dbReference type="OrthoDB" id="1721126at2759"/>
<evidence type="ECO:0000256" key="4">
    <source>
        <dbReference type="ARBA" id="ARBA00023027"/>
    </source>
</evidence>
<organism evidence="8 9">
    <name type="scientific">Naumovozyma castellii</name>
    <name type="common">Yeast</name>
    <name type="synonym">Saccharomyces castellii</name>
    <dbReference type="NCBI Taxonomy" id="27288"/>
    <lineage>
        <taxon>Eukaryota</taxon>
        <taxon>Fungi</taxon>
        <taxon>Dikarya</taxon>
        <taxon>Ascomycota</taxon>
        <taxon>Saccharomycotina</taxon>
        <taxon>Saccharomycetes</taxon>
        <taxon>Saccharomycetales</taxon>
        <taxon>Saccharomycetaceae</taxon>
        <taxon>Naumovozyma</taxon>
    </lineage>
</organism>
<dbReference type="RefSeq" id="XP_003677808.1">
    <property type="nucleotide sequence ID" value="XM_003677760.1"/>
</dbReference>
<accession>G0VIY2</accession>
<dbReference type="GO" id="GO:0000103">
    <property type="term" value="P:sulfate assimilation"/>
    <property type="evidence" value="ECO:0007669"/>
    <property type="project" value="EnsemblFungi"/>
</dbReference>
<dbReference type="InParanoid" id="G0VIY2"/>
<dbReference type="InterPro" id="IPR036291">
    <property type="entry name" value="NAD(P)-bd_dom_sf"/>
</dbReference>
<name>G0VIY2_NAUCA</name>
<evidence type="ECO:0000256" key="3">
    <source>
        <dbReference type="ARBA" id="ARBA00023002"/>
    </source>
</evidence>
<dbReference type="Proteomes" id="UP000001640">
    <property type="component" value="Chromosome 8"/>
</dbReference>
<feature type="domain" description="Siroheme biosynthesis protein Met8 C-terminal" evidence="6">
    <location>
        <begin position="191"/>
        <end position="261"/>
    </location>
</feature>
<dbReference type="GeneID" id="96905138"/>
<dbReference type="SUPFAM" id="SSF75615">
    <property type="entry name" value="Siroheme synthase middle domains-like"/>
    <property type="match status" value="1"/>
</dbReference>
<dbReference type="Gene3D" id="3.40.50.720">
    <property type="entry name" value="NAD(P)-binding Rossmann-like Domain"/>
    <property type="match status" value="1"/>
</dbReference>
<reference evidence="8 9" key="1">
    <citation type="journal article" date="2011" name="Proc. Natl. Acad. Sci. U.S.A.">
        <title>Evolutionary erosion of yeast sex chromosomes by mating-type switching accidents.</title>
        <authorList>
            <person name="Gordon J.L."/>
            <person name="Armisen D."/>
            <person name="Proux-Wera E."/>
            <person name="Oheigeartaigh S.S."/>
            <person name="Byrne K.P."/>
            <person name="Wolfe K.H."/>
        </authorList>
    </citation>
    <scope>NUCLEOTIDE SEQUENCE [LARGE SCALE GENOMIC DNA]</scope>
    <source>
        <strain evidence="9">ATCC 76901 / BCRC 22586 / CBS 4309 / NBRC 1992 / NRRL Y-12630</strain>
    </source>
</reference>
<dbReference type="eggNOG" id="ENOG502RYIW">
    <property type="taxonomic scope" value="Eukaryota"/>
</dbReference>
<reference key="2">
    <citation type="submission" date="2011-08" db="EMBL/GenBank/DDBJ databases">
        <title>Genome sequence of Naumovozyma castellii.</title>
        <authorList>
            <person name="Gordon J.L."/>
            <person name="Armisen D."/>
            <person name="Proux-Wera E."/>
            <person name="OhEigeartaigh S.S."/>
            <person name="Byrne K.P."/>
            <person name="Wolfe K.H."/>
        </authorList>
    </citation>
    <scope>NUCLEOTIDE SEQUENCE</scope>
    <source>
        <strain>Type strain:CBS 4309</strain>
    </source>
</reference>
<sequence>MVSLQLAHQLDNKNVLLIGGGKMGVTRLKKLLPVGSKVTLVSPRFDPSISKSGMFPHQLPSQDGEKVIINADWRHQDEKTGEETVQIYKVIQDEFKEEYFNLDGEEEYWHLILVCIASDNKSEEIHALAKKKYGNQQMVNVADKPALCDFFFGANATLGGGLQLMISSNGISPTLGGIVRDEITRHFQSMDFDESMKRLGDLRVKIRKATTNPSGPDKPEDIQYRMRWIKTATDFFGLKNCERIDVEKLVALFLEMRADNMSLKFASPEEMVATYAPSK</sequence>
<dbReference type="Gene3D" id="1.10.3280.10">
    <property type="entry name" value="Siroheme synthase, domain 3"/>
    <property type="match status" value="1"/>
</dbReference>
<dbReference type="Pfam" id="PF14824">
    <property type="entry name" value="Sirohm_synth_M"/>
    <property type="match status" value="1"/>
</dbReference>
<evidence type="ECO:0000313" key="9">
    <source>
        <dbReference type="Proteomes" id="UP000001640"/>
    </source>
</evidence>
<comment type="pathway">
    <text evidence="1">Porphyrin-containing compound metabolism; siroheme biosynthesis; sirohydrochlorin from precorrin-2: step 1/1.</text>
</comment>
<evidence type="ECO:0000313" key="8">
    <source>
        <dbReference type="EMBL" id="CCC71459.1"/>
    </source>
</evidence>
<dbReference type="PANTHER" id="PTHR35330">
    <property type="entry name" value="SIROHEME BIOSYNTHESIS PROTEIN MET8"/>
    <property type="match status" value="1"/>
</dbReference>
<evidence type="ECO:0000259" key="7">
    <source>
        <dbReference type="Pfam" id="PF14824"/>
    </source>
</evidence>
<evidence type="ECO:0000256" key="1">
    <source>
        <dbReference type="ARBA" id="ARBA00005010"/>
    </source>
</evidence>
<keyword evidence="5" id="KW-0627">Porphyrin biosynthesis</keyword>
<dbReference type="InterPro" id="IPR028162">
    <property type="entry name" value="Met8_C"/>
</dbReference>
<dbReference type="Gene3D" id="3.30.160.110">
    <property type="entry name" value="Siroheme synthase, domain 2"/>
    <property type="match status" value="1"/>
</dbReference>
<keyword evidence="9" id="KW-1185">Reference proteome</keyword>
<dbReference type="OMA" id="PTGCKLT"/>
<dbReference type="InterPro" id="IPR028161">
    <property type="entry name" value="Met8-like"/>
</dbReference>
<feature type="domain" description="Siroheme synthase central" evidence="7">
    <location>
        <begin position="160"/>
        <end position="186"/>
    </location>
</feature>
<evidence type="ECO:0000259" key="6">
    <source>
        <dbReference type="Pfam" id="PF14823"/>
    </source>
</evidence>
<protein>
    <recommendedName>
        <fullName evidence="2">precorrin-2 dehydrogenase</fullName>
        <ecNumber evidence="2">1.3.1.76</ecNumber>
    </recommendedName>
</protein>
<dbReference type="SUPFAM" id="SSF51735">
    <property type="entry name" value="NAD(P)-binding Rossmann-fold domains"/>
    <property type="match status" value="1"/>
</dbReference>
<evidence type="ECO:0000256" key="2">
    <source>
        <dbReference type="ARBA" id="ARBA00012400"/>
    </source>
</evidence>
<dbReference type="HOGENOM" id="CLU_011276_8_5_1"/>
<dbReference type="EMBL" id="HE576759">
    <property type="protein sequence ID" value="CCC71459.1"/>
    <property type="molecule type" value="Genomic_DNA"/>
</dbReference>
<evidence type="ECO:0000256" key="5">
    <source>
        <dbReference type="ARBA" id="ARBA00023244"/>
    </source>
</evidence>
<dbReference type="GO" id="GO:0043115">
    <property type="term" value="F:precorrin-2 dehydrogenase activity"/>
    <property type="evidence" value="ECO:0007669"/>
    <property type="project" value="UniProtKB-EC"/>
</dbReference>
<dbReference type="KEGG" id="ncs:NCAS_0H01490"/>
<dbReference type="Pfam" id="PF14823">
    <property type="entry name" value="Sirohm_synth_C"/>
    <property type="match status" value="1"/>
</dbReference>